<evidence type="ECO:0000256" key="6">
    <source>
        <dbReference type="ARBA" id="ARBA00022842"/>
    </source>
</evidence>
<protein>
    <recommendedName>
        <fullName evidence="4 8">Probable 2-phosphosulfolactate phosphatase</fullName>
        <ecNumber evidence="3 8">3.1.3.71</ecNumber>
    </recommendedName>
</protein>
<evidence type="ECO:0000313" key="9">
    <source>
        <dbReference type="EMBL" id="MFD2203288.1"/>
    </source>
</evidence>
<gene>
    <name evidence="8" type="primary">comB</name>
    <name evidence="9" type="ORF">ACFSKV_17045</name>
</gene>
<sequence length="237" mass="26145">MRKIETCLSPELIHLYEIKGKNVVIVDIFRATSTMISALANGVFSITPFYSLEECMGMQGKGYIIAGERDGKTAEGFELGNSPIEFLNGQYKGKKIAMTTTNGTHAIEKSKLNASSIIIGSFLNLNATAKYLSSKGENILILCAGWKGKFNLEDSLYAGALATVLKSNFQTECDTTIALESLYECHQNNLKKLLSRASHTKRLQNENIEADIDFCLTFNKYNTIGVFNGEVIISEKQ</sequence>
<evidence type="ECO:0000256" key="5">
    <source>
        <dbReference type="ARBA" id="ARBA00022801"/>
    </source>
</evidence>
<accession>A0ABW5BBL3</accession>
<organism evidence="9 10">
    <name type="scientific">Shivajiella indica</name>
    <dbReference type="NCBI Taxonomy" id="872115"/>
    <lineage>
        <taxon>Bacteria</taxon>
        <taxon>Pseudomonadati</taxon>
        <taxon>Bacteroidota</taxon>
        <taxon>Cytophagia</taxon>
        <taxon>Cytophagales</taxon>
        <taxon>Cyclobacteriaceae</taxon>
        <taxon>Shivajiella</taxon>
    </lineage>
</organism>
<dbReference type="SUPFAM" id="SSF142823">
    <property type="entry name" value="ComB-like"/>
    <property type="match status" value="1"/>
</dbReference>
<name>A0ABW5BBL3_9BACT</name>
<dbReference type="Pfam" id="PF04029">
    <property type="entry name" value="2-ph_phosp"/>
    <property type="match status" value="1"/>
</dbReference>
<evidence type="ECO:0000256" key="7">
    <source>
        <dbReference type="ARBA" id="ARBA00033711"/>
    </source>
</evidence>
<evidence type="ECO:0000256" key="3">
    <source>
        <dbReference type="ARBA" id="ARBA00012953"/>
    </source>
</evidence>
<dbReference type="PANTHER" id="PTHR37311:SF1">
    <property type="entry name" value="2-PHOSPHOSULFOLACTATE PHOSPHATASE-RELATED"/>
    <property type="match status" value="1"/>
</dbReference>
<keyword evidence="5 8" id="KW-0378">Hydrolase</keyword>
<dbReference type="PANTHER" id="PTHR37311">
    <property type="entry name" value="2-PHOSPHOSULFOLACTATE PHOSPHATASE-RELATED"/>
    <property type="match status" value="1"/>
</dbReference>
<dbReference type="RefSeq" id="WP_380805480.1">
    <property type="nucleotide sequence ID" value="NZ_JBHUIV010000025.1"/>
</dbReference>
<dbReference type="InterPro" id="IPR005238">
    <property type="entry name" value="ComB-like"/>
</dbReference>
<dbReference type="Gene3D" id="3.90.1560.10">
    <property type="entry name" value="ComB-like"/>
    <property type="match status" value="1"/>
</dbReference>
<reference evidence="10" key="1">
    <citation type="journal article" date="2019" name="Int. J. Syst. Evol. Microbiol.">
        <title>The Global Catalogue of Microorganisms (GCM) 10K type strain sequencing project: providing services to taxonomists for standard genome sequencing and annotation.</title>
        <authorList>
            <consortium name="The Broad Institute Genomics Platform"/>
            <consortium name="The Broad Institute Genome Sequencing Center for Infectious Disease"/>
            <person name="Wu L."/>
            <person name="Ma J."/>
        </authorList>
    </citation>
    <scope>NUCLEOTIDE SEQUENCE [LARGE SCALE GENOMIC DNA]</scope>
    <source>
        <strain evidence="10">KCTC 19812</strain>
    </source>
</reference>
<dbReference type="HAMAP" id="MF_00490">
    <property type="entry name" value="ComB"/>
    <property type="match status" value="1"/>
</dbReference>
<comment type="similarity">
    <text evidence="2 8">Belongs to the ComB family.</text>
</comment>
<evidence type="ECO:0000313" key="10">
    <source>
        <dbReference type="Proteomes" id="UP001597414"/>
    </source>
</evidence>
<dbReference type="EC" id="3.1.3.71" evidence="3 8"/>
<dbReference type="Proteomes" id="UP001597414">
    <property type="component" value="Unassembled WGS sequence"/>
</dbReference>
<evidence type="ECO:0000256" key="1">
    <source>
        <dbReference type="ARBA" id="ARBA00001946"/>
    </source>
</evidence>
<evidence type="ECO:0000256" key="2">
    <source>
        <dbReference type="ARBA" id="ARBA00009997"/>
    </source>
</evidence>
<comment type="catalytic activity">
    <reaction evidence="7 8">
        <text>(2R)-O-phospho-3-sulfolactate + H2O = (2R)-3-sulfolactate + phosphate</text>
        <dbReference type="Rhea" id="RHEA:23416"/>
        <dbReference type="ChEBI" id="CHEBI:15377"/>
        <dbReference type="ChEBI" id="CHEBI:15597"/>
        <dbReference type="ChEBI" id="CHEBI:43474"/>
        <dbReference type="ChEBI" id="CHEBI:58738"/>
        <dbReference type="EC" id="3.1.3.71"/>
    </reaction>
</comment>
<keyword evidence="10" id="KW-1185">Reference proteome</keyword>
<comment type="caution">
    <text evidence="9">The sequence shown here is derived from an EMBL/GenBank/DDBJ whole genome shotgun (WGS) entry which is preliminary data.</text>
</comment>
<comment type="cofactor">
    <cofactor evidence="1 8">
        <name>Mg(2+)</name>
        <dbReference type="ChEBI" id="CHEBI:18420"/>
    </cofactor>
</comment>
<evidence type="ECO:0000256" key="4">
    <source>
        <dbReference type="ARBA" id="ARBA00021948"/>
    </source>
</evidence>
<evidence type="ECO:0000256" key="8">
    <source>
        <dbReference type="HAMAP-Rule" id="MF_00490"/>
    </source>
</evidence>
<proteinExistence type="inferred from homology"/>
<keyword evidence="6 8" id="KW-0460">Magnesium</keyword>
<dbReference type="InterPro" id="IPR036702">
    <property type="entry name" value="ComB-like_sf"/>
</dbReference>
<dbReference type="EMBL" id="JBHUIV010000025">
    <property type="protein sequence ID" value="MFD2203288.1"/>
    <property type="molecule type" value="Genomic_DNA"/>
</dbReference>